<dbReference type="PANTHER" id="PTHR33930">
    <property type="entry name" value="ALKYL HYDROPEROXIDE REDUCTASE AHPD"/>
    <property type="match status" value="1"/>
</dbReference>
<dbReference type="InterPro" id="IPR029032">
    <property type="entry name" value="AhpD-like"/>
</dbReference>
<evidence type="ECO:0000313" key="2">
    <source>
        <dbReference type="EMBL" id="GBC60558.1"/>
    </source>
</evidence>
<dbReference type="InterPro" id="IPR003779">
    <property type="entry name" value="CMD-like"/>
</dbReference>
<gene>
    <name evidence="2" type="ORF">DENIS_1515</name>
</gene>
<organism evidence="2 3">
    <name type="scientific">Desulfonema ishimotonii</name>
    <dbReference type="NCBI Taxonomy" id="45657"/>
    <lineage>
        <taxon>Bacteria</taxon>
        <taxon>Pseudomonadati</taxon>
        <taxon>Thermodesulfobacteriota</taxon>
        <taxon>Desulfobacteria</taxon>
        <taxon>Desulfobacterales</taxon>
        <taxon>Desulfococcaceae</taxon>
        <taxon>Desulfonema</taxon>
    </lineage>
</organism>
<feature type="domain" description="Carboxymuconolactone decarboxylase-like" evidence="1">
    <location>
        <begin position="41"/>
        <end position="117"/>
    </location>
</feature>
<reference evidence="3" key="2">
    <citation type="submission" date="2019-01" db="EMBL/GenBank/DDBJ databases">
        <title>Genome sequence of Desulfonema ishimotonii strain Tokyo 01.</title>
        <authorList>
            <person name="Fukui M."/>
        </authorList>
    </citation>
    <scope>NUCLEOTIDE SEQUENCE [LARGE SCALE GENOMIC DNA]</scope>
    <source>
        <strain evidence="3">Tokyo 01</strain>
    </source>
</reference>
<dbReference type="NCBIfam" id="TIGR00778">
    <property type="entry name" value="ahpD_dom"/>
    <property type="match status" value="1"/>
</dbReference>
<name>A0A401FUE0_9BACT</name>
<dbReference type="Pfam" id="PF02627">
    <property type="entry name" value="CMD"/>
    <property type="match status" value="1"/>
</dbReference>
<dbReference type="GO" id="GO:0051920">
    <property type="term" value="F:peroxiredoxin activity"/>
    <property type="evidence" value="ECO:0007669"/>
    <property type="project" value="InterPro"/>
</dbReference>
<dbReference type="EMBL" id="BEXT01000001">
    <property type="protein sequence ID" value="GBC60558.1"/>
    <property type="molecule type" value="Genomic_DNA"/>
</dbReference>
<reference evidence="3" key="1">
    <citation type="submission" date="2017-11" db="EMBL/GenBank/DDBJ databases">
        <authorList>
            <person name="Watanabe M."/>
            <person name="Kojima H."/>
        </authorList>
    </citation>
    <scope>NUCLEOTIDE SEQUENCE [LARGE SCALE GENOMIC DNA]</scope>
    <source>
        <strain evidence="3">Tokyo 01</strain>
    </source>
</reference>
<accession>A0A401FUE0</accession>
<sequence length="124" mass="13411">MAATKLYKKEGDDKAKAIQENIEKQFGFLPEVFQAMGNNGDFLESMMKLSEAAGKNLDKKTKELICVAVSAVTGCGYCLEAHRAMALQAGITEEEITAAVEVAAMMSAFNNFNKALGMNHDIKA</sequence>
<comment type="caution">
    <text evidence="2">The sequence shown here is derived from an EMBL/GenBank/DDBJ whole genome shotgun (WGS) entry which is preliminary data.</text>
</comment>
<dbReference type="SUPFAM" id="SSF69118">
    <property type="entry name" value="AhpD-like"/>
    <property type="match status" value="1"/>
</dbReference>
<keyword evidence="3" id="KW-1185">Reference proteome</keyword>
<proteinExistence type="predicted"/>
<dbReference type="AlphaFoldDB" id="A0A401FUE0"/>
<dbReference type="PANTHER" id="PTHR33930:SF2">
    <property type="entry name" value="BLR3452 PROTEIN"/>
    <property type="match status" value="1"/>
</dbReference>
<dbReference type="OrthoDB" id="9801997at2"/>
<evidence type="ECO:0000313" key="3">
    <source>
        <dbReference type="Proteomes" id="UP000288096"/>
    </source>
</evidence>
<dbReference type="RefSeq" id="WP_124327957.1">
    <property type="nucleotide sequence ID" value="NZ_BEXT01000001.1"/>
</dbReference>
<dbReference type="Proteomes" id="UP000288096">
    <property type="component" value="Unassembled WGS sequence"/>
</dbReference>
<dbReference type="Gene3D" id="1.20.1290.10">
    <property type="entry name" value="AhpD-like"/>
    <property type="match status" value="1"/>
</dbReference>
<dbReference type="InterPro" id="IPR004675">
    <property type="entry name" value="AhpD_core"/>
</dbReference>
<evidence type="ECO:0000259" key="1">
    <source>
        <dbReference type="Pfam" id="PF02627"/>
    </source>
</evidence>
<protein>
    <submittedName>
        <fullName evidence="2">Carboxymuconolactone decarboxylase family protei n</fullName>
    </submittedName>
</protein>